<dbReference type="NCBIfam" id="TIGR03425">
    <property type="entry name" value="urea_degr_2"/>
    <property type="match status" value="1"/>
</dbReference>
<protein>
    <submittedName>
        <fullName evidence="2">DUF1989 domain-containing protein</fullName>
    </submittedName>
</protein>
<evidence type="ECO:0000313" key="3">
    <source>
        <dbReference type="Proteomes" id="UP000298347"/>
    </source>
</evidence>
<dbReference type="Proteomes" id="UP000298347">
    <property type="component" value="Unassembled WGS sequence"/>
</dbReference>
<dbReference type="InterPro" id="IPR018959">
    <property type="entry name" value="DUF1989"/>
</dbReference>
<dbReference type="OrthoDB" id="9772660at2"/>
<organism evidence="2 3">
    <name type="scientific">Sporolactobacillus shoreae</name>
    <dbReference type="NCBI Taxonomy" id="1465501"/>
    <lineage>
        <taxon>Bacteria</taxon>
        <taxon>Bacillati</taxon>
        <taxon>Bacillota</taxon>
        <taxon>Bacilli</taxon>
        <taxon>Bacillales</taxon>
        <taxon>Sporolactobacillaceae</taxon>
        <taxon>Sporolactobacillus</taxon>
    </lineage>
</organism>
<dbReference type="RefSeq" id="WP_135348397.1">
    <property type="nucleotide sequence ID" value="NZ_SRJD01000008.1"/>
</dbReference>
<proteinExistence type="predicted"/>
<evidence type="ECO:0000259" key="1">
    <source>
        <dbReference type="Pfam" id="PF09347"/>
    </source>
</evidence>
<dbReference type="Pfam" id="PF09347">
    <property type="entry name" value="DUF1989"/>
    <property type="match status" value="1"/>
</dbReference>
<dbReference type="PANTHER" id="PTHR31527">
    <property type="entry name" value="RE64534P"/>
    <property type="match status" value="1"/>
</dbReference>
<dbReference type="InterPro" id="IPR017792">
    <property type="entry name" value="UAAP1"/>
</dbReference>
<gene>
    <name evidence="2" type="ORF">E4665_08675</name>
</gene>
<evidence type="ECO:0000313" key="2">
    <source>
        <dbReference type="EMBL" id="TGA98309.1"/>
    </source>
</evidence>
<dbReference type="EMBL" id="SRJD01000008">
    <property type="protein sequence ID" value="TGA98309.1"/>
    <property type="molecule type" value="Genomic_DNA"/>
</dbReference>
<dbReference type="AlphaFoldDB" id="A0A4Z0GPL7"/>
<sequence>MQNIWTKTLRKGEKWSGIIKRGRLVRLTALGEGANLSALFYNAHDHTERYNMPDTLKAQHTFHLTTGNILMTDNGRAMISIVADSLGWHDTISGYTTRELTDKKYGESLYQKVRNDWFRCGQENFTIELVRNGMDARDLTAPVNFFSKITSDENGNMDFIKGYCPYGATVTLRTEMDTLFILSNTPAPVDPSTDYPSVPVRCEVLPAVPVTPLDPCVLSCPENQRAFENTWEMETLS</sequence>
<name>A0A4Z0GPL7_9BACL</name>
<dbReference type="PANTHER" id="PTHR31527:SF0">
    <property type="entry name" value="RE64534P"/>
    <property type="match status" value="1"/>
</dbReference>
<reference evidence="2 3" key="1">
    <citation type="journal article" date="2015" name="Int. J. Syst. Evol. Microbiol.">
        <title>Sporolactobacillus shoreae sp. nov. and Sporolactobacillus spathodeae sp. nov., two spore-forming lactic acid bacteria isolated from tree barks in Thailand.</title>
        <authorList>
            <person name="Thamacharoensuk T."/>
            <person name="Kitahara M."/>
            <person name="Ohkuma M."/>
            <person name="Thongchul N."/>
            <person name="Tanasupawat S."/>
        </authorList>
    </citation>
    <scope>NUCLEOTIDE SEQUENCE [LARGE SCALE GENOMIC DNA]</scope>
    <source>
        <strain evidence="2 3">BK92</strain>
    </source>
</reference>
<keyword evidence="3" id="KW-1185">Reference proteome</keyword>
<feature type="domain" description="DUF1989" evidence="1">
    <location>
        <begin position="8"/>
        <end position="179"/>
    </location>
</feature>
<comment type="caution">
    <text evidence="2">The sequence shown here is derived from an EMBL/GenBank/DDBJ whole genome shotgun (WGS) entry which is preliminary data.</text>
</comment>
<accession>A0A4Z0GPL7</accession>